<protein>
    <recommendedName>
        <fullName evidence="3">Lipoprotein</fullName>
    </recommendedName>
</protein>
<evidence type="ECO:0000313" key="1">
    <source>
        <dbReference type="EMBL" id="GGD45966.1"/>
    </source>
</evidence>
<sequence>MKTRRLIFVLGVFLLNSCIVKSLFPFYTKDSISFESKFLGSWHDDRDNSCLVISFGDRYLIDKNVSSPENLSPENLEEYNKYKDGYYVELNDEGRIATFVAMPFKVREQLFLDFSLLDVEMKTINPVATGHFVGMHTLAKLEFSNDYNSANLLWFSEEKLVQLLEEDRIKIKHERTGVDNTGYLLTASSDELERFISKYMDSDVEDKWEGESIQYYFKR</sequence>
<keyword evidence="2" id="KW-1185">Reference proteome</keyword>
<dbReference type="Proteomes" id="UP000625780">
    <property type="component" value="Unassembled WGS sequence"/>
</dbReference>
<comment type="caution">
    <text evidence="1">The sequence shown here is derived from an EMBL/GenBank/DDBJ whole genome shotgun (WGS) entry which is preliminary data.</text>
</comment>
<evidence type="ECO:0000313" key="2">
    <source>
        <dbReference type="Proteomes" id="UP000625780"/>
    </source>
</evidence>
<dbReference type="EMBL" id="BMFH01000001">
    <property type="protein sequence ID" value="GGD45966.1"/>
    <property type="molecule type" value="Genomic_DNA"/>
</dbReference>
<organism evidence="1 2">
    <name type="scientific">Muriicola marianensis</name>
    <dbReference type="NCBI Taxonomy" id="1324801"/>
    <lineage>
        <taxon>Bacteria</taxon>
        <taxon>Pseudomonadati</taxon>
        <taxon>Bacteroidota</taxon>
        <taxon>Flavobacteriia</taxon>
        <taxon>Flavobacteriales</taxon>
        <taxon>Flavobacteriaceae</taxon>
        <taxon>Muriicola</taxon>
    </lineage>
</organism>
<accession>A0ABQ1QUP5</accession>
<dbReference type="RefSeq" id="WP_188369696.1">
    <property type="nucleotide sequence ID" value="NZ_BMFH01000001.1"/>
</dbReference>
<proteinExistence type="predicted"/>
<evidence type="ECO:0008006" key="3">
    <source>
        <dbReference type="Google" id="ProtNLM"/>
    </source>
</evidence>
<name>A0ABQ1QUP5_9FLAO</name>
<gene>
    <name evidence="1" type="ORF">GCM10011361_11160</name>
</gene>
<reference evidence="2" key="1">
    <citation type="journal article" date="2019" name="Int. J. Syst. Evol. Microbiol.">
        <title>The Global Catalogue of Microorganisms (GCM) 10K type strain sequencing project: providing services to taxonomists for standard genome sequencing and annotation.</title>
        <authorList>
            <consortium name="The Broad Institute Genomics Platform"/>
            <consortium name="The Broad Institute Genome Sequencing Center for Infectious Disease"/>
            <person name="Wu L."/>
            <person name="Ma J."/>
        </authorList>
    </citation>
    <scope>NUCLEOTIDE SEQUENCE [LARGE SCALE GENOMIC DNA]</scope>
    <source>
        <strain evidence="2">CGMCC 1.12606</strain>
    </source>
</reference>